<dbReference type="AlphaFoldDB" id="M3CL38"/>
<proteinExistence type="predicted"/>
<protein>
    <submittedName>
        <fullName evidence="2">Uncharacterized protein</fullName>
    </submittedName>
</protein>
<dbReference type="EMBL" id="KB456262">
    <property type="protein sequence ID" value="EMF14503.1"/>
    <property type="molecule type" value="Genomic_DNA"/>
</dbReference>
<sequence>MSHRVTPSSRTWTLRFKHNTRTVLLEVDPLQKLSEVRAELLHALVETNPDGTFNGKEIPKNADHIQLGSANDRNDLSKGYTSLTSDFEQIEESGKGKGKATAGKAKPGSSSAKDCPQGVGLKNGDIVAFKFAGDDGVPGDEDEILEQWDVVVPSIEETYREDDEGVDMDEG</sequence>
<dbReference type="HOGENOM" id="CLU_108547_0_0_1"/>
<dbReference type="eggNOG" id="ENOG502T0DY">
    <property type="taxonomic scope" value="Eukaryota"/>
</dbReference>
<feature type="compositionally biased region" description="Low complexity" evidence="1">
    <location>
        <begin position="99"/>
        <end position="113"/>
    </location>
</feature>
<evidence type="ECO:0000313" key="2">
    <source>
        <dbReference type="EMBL" id="EMF14503.1"/>
    </source>
</evidence>
<accession>M3CL38</accession>
<dbReference type="RefSeq" id="XP_016762624.1">
    <property type="nucleotide sequence ID" value="XM_016904769.1"/>
</dbReference>
<evidence type="ECO:0000313" key="3">
    <source>
        <dbReference type="Proteomes" id="UP000016931"/>
    </source>
</evidence>
<dbReference type="GeneID" id="27901906"/>
<gene>
    <name evidence="2" type="ORF">SEPMUDRAFT_148200</name>
</gene>
<name>M3CL38_SPHMS</name>
<dbReference type="OrthoDB" id="5376498at2759"/>
<feature type="region of interest" description="Disordered" evidence="1">
    <location>
        <begin position="88"/>
        <end position="119"/>
    </location>
</feature>
<dbReference type="OMA" id="IAFRFHK"/>
<organism evidence="2 3">
    <name type="scientific">Sphaerulina musiva (strain SO2202)</name>
    <name type="common">Poplar stem canker fungus</name>
    <name type="synonym">Septoria musiva</name>
    <dbReference type="NCBI Taxonomy" id="692275"/>
    <lineage>
        <taxon>Eukaryota</taxon>
        <taxon>Fungi</taxon>
        <taxon>Dikarya</taxon>
        <taxon>Ascomycota</taxon>
        <taxon>Pezizomycotina</taxon>
        <taxon>Dothideomycetes</taxon>
        <taxon>Dothideomycetidae</taxon>
        <taxon>Mycosphaerellales</taxon>
        <taxon>Mycosphaerellaceae</taxon>
        <taxon>Sphaerulina</taxon>
    </lineage>
</organism>
<keyword evidence="3" id="KW-1185">Reference proteome</keyword>
<reference evidence="2 3" key="1">
    <citation type="journal article" date="2012" name="PLoS Pathog.">
        <title>Diverse lifestyles and strategies of plant pathogenesis encoded in the genomes of eighteen Dothideomycetes fungi.</title>
        <authorList>
            <person name="Ohm R.A."/>
            <person name="Feau N."/>
            <person name="Henrissat B."/>
            <person name="Schoch C.L."/>
            <person name="Horwitz B.A."/>
            <person name="Barry K.W."/>
            <person name="Condon B.J."/>
            <person name="Copeland A.C."/>
            <person name="Dhillon B."/>
            <person name="Glaser F."/>
            <person name="Hesse C.N."/>
            <person name="Kosti I."/>
            <person name="LaButti K."/>
            <person name="Lindquist E.A."/>
            <person name="Lucas S."/>
            <person name="Salamov A.A."/>
            <person name="Bradshaw R.E."/>
            <person name="Ciuffetti L."/>
            <person name="Hamelin R.C."/>
            <person name="Kema G.H.J."/>
            <person name="Lawrence C."/>
            <person name="Scott J.A."/>
            <person name="Spatafora J.W."/>
            <person name="Turgeon B.G."/>
            <person name="de Wit P.J.G.M."/>
            <person name="Zhong S."/>
            <person name="Goodwin S.B."/>
            <person name="Grigoriev I.V."/>
        </authorList>
    </citation>
    <scope>NUCLEOTIDE SEQUENCE [LARGE SCALE GENOMIC DNA]</scope>
    <source>
        <strain evidence="2 3">SO2202</strain>
    </source>
</reference>
<evidence type="ECO:0000256" key="1">
    <source>
        <dbReference type="SAM" id="MobiDB-lite"/>
    </source>
</evidence>
<dbReference type="Proteomes" id="UP000016931">
    <property type="component" value="Unassembled WGS sequence"/>
</dbReference>